<organism evidence="1 2">
    <name type="scientific">Pelobates cultripes</name>
    <name type="common">Western spadefoot toad</name>
    <dbReference type="NCBI Taxonomy" id="61616"/>
    <lineage>
        <taxon>Eukaryota</taxon>
        <taxon>Metazoa</taxon>
        <taxon>Chordata</taxon>
        <taxon>Craniata</taxon>
        <taxon>Vertebrata</taxon>
        <taxon>Euteleostomi</taxon>
        <taxon>Amphibia</taxon>
        <taxon>Batrachia</taxon>
        <taxon>Anura</taxon>
        <taxon>Pelobatoidea</taxon>
        <taxon>Pelobatidae</taxon>
        <taxon>Pelobates</taxon>
    </lineage>
</organism>
<proteinExistence type="predicted"/>
<dbReference type="Proteomes" id="UP001295444">
    <property type="component" value="Chromosome 04"/>
</dbReference>
<keyword evidence="2" id="KW-1185">Reference proteome</keyword>
<dbReference type="EMBL" id="OW240915">
    <property type="protein sequence ID" value="CAH2285942.1"/>
    <property type="molecule type" value="Genomic_DNA"/>
</dbReference>
<evidence type="ECO:0000313" key="1">
    <source>
        <dbReference type="EMBL" id="CAH2285942.1"/>
    </source>
</evidence>
<accession>A0AAD1S4E7</accession>
<protein>
    <submittedName>
        <fullName evidence="1">Uncharacterized protein</fullName>
    </submittedName>
</protein>
<evidence type="ECO:0000313" key="2">
    <source>
        <dbReference type="Proteomes" id="UP001295444"/>
    </source>
</evidence>
<sequence>MEETPFQKEMRTRMEFLPQPVPLEILTVLMADVPEYVMAHRPQDSPSRAESTAASVISQHTQIAGVIQCAALHSDKQSQHAGETVVIPSHLVKGVHDKFMEYLDQVPSCRKPSPKSLAVPIEVEEIWSTIQTPCDTDTTEGEIEEGKYQSQRKFGSRYCTVAPSENKKKFVYNKTGTS</sequence>
<reference evidence="1" key="1">
    <citation type="submission" date="2022-03" db="EMBL/GenBank/DDBJ databases">
        <authorList>
            <person name="Alioto T."/>
            <person name="Alioto T."/>
            <person name="Gomez Garrido J."/>
        </authorList>
    </citation>
    <scope>NUCLEOTIDE SEQUENCE</scope>
</reference>
<dbReference type="AlphaFoldDB" id="A0AAD1S4E7"/>
<gene>
    <name evidence="1" type="ORF">PECUL_23A056508</name>
</gene>
<name>A0AAD1S4E7_PELCU</name>